<accession>A0A9J7ATA4</accession>
<dbReference type="PROSITE" id="PS50851">
    <property type="entry name" value="CHEW"/>
    <property type="match status" value="1"/>
</dbReference>
<evidence type="ECO:0000259" key="1">
    <source>
        <dbReference type="PROSITE" id="PS50851"/>
    </source>
</evidence>
<dbReference type="Proteomes" id="UP001060336">
    <property type="component" value="Chromosome"/>
</dbReference>
<dbReference type="GO" id="GO:0005829">
    <property type="term" value="C:cytosol"/>
    <property type="evidence" value="ECO:0007669"/>
    <property type="project" value="TreeGrafter"/>
</dbReference>
<dbReference type="Pfam" id="PF01584">
    <property type="entry name" value="CheW"/>
    <property type="match status" value="1"/>
</dbReference>
<evidence type="ECO:0000313" key="3">
    <source>
        <dbReference type="Proteomes" id="UP001060336"/>
    </source>
</evidence>
<dbReference type="GO" id="GO:0007165">
    <property type="term" value="P:signal transduction"/>
    <property type="evidence" value="ECO:0007669"/>
    <property type="project" value="InterPro"/>
</dbReference>
<dbReference type="Gene3D" id="2.30.30.40">
    <property type="entry name" value="SH3 Domains"/>
    <property type="match status" value="1"/>
</dbReference>
<feature type="domain" description="CheW-like" evidence="1">
    <location>
        <begin position="20"/>
        <end position="160"/>
    </location>
</feature>
<dbReference type="Gene3D" id="2.40.50.180">
    <property type="entry name" value="CheA-289, Domain 4"/>
    <property type="match status" value="1"/>
</dbReference>
<dbReference type="PANTHER" id="PTHR22617:SF23">
    <property type="entry name" value="CHEMOTAXIS PROTEIN CHEW"/>
    <property type="match status" value="1"/>
</dbReference>
<name>A0A9J7ATA4_9PROT</name>
<dbReference type="InterPro" id="IPR036061">
    <property type="entry name" value="CheW-like_dom_sf"/>
</dbReference>
<dbReference type="RefSeq" id="WP_257769708.1">
    <property type="nucleotide sequence ID" value="NZ_CP102480.1"/>
</dbReference>
<dbReference type="InterPro" id="IPR002545">
    <property type="entry name" value="CheW-lke_dom"/>
</dbReference>
<dbReference type="GO" id="GO:0006935">
    <property type="term" value="P:chemotaxis"/>
    <property type="evidence" value="ECO:0007669"/>
    <property type="project" value="InterPro"/>
</dbReference>
<organism evidence="2 3">
    <name type="scientific">Nisaea acidiphila</name>
    <dbReference type="NCBI Taxonomy" id="1862145"/>
    <lineage>
        <taxon>Bacteria</taxon>
        <taxon>Pseudomonadati</taxon>
        <taxon>Pseudomonadota</taxon>
        <taxon>Alphaproteobacteria</taxon>
        <taxon>Rhodospirillales</taxon>
        <taxon>Thalassobaculaceae</taxon>
        <taxon>Nisaea</taxon>
    </lineage>
</organism>
<dbReference type="SUPFAM" id="SSF50341">
    <property type="entry name" value="CheW-like"/>
    <property type="match status" value="1"/>
</dbReference>
<dbReference type="AlphaFoldDB" id="A0A9J7ATA4"/>
<gene>
    <name evidence="2" type="ORF">NUH88_02280</name>
</gene>
<dbReference type="EMBL" id="CP102480">
    <property type="protein sequence ID" value="UUX50527.1"/>
    <property type="molecule type" value="Genomic_DNA"/>
</dbReference>
<protein>
    <submittedName>
        <fullName evidence="2">Chemotaxis protein CheW</fullName>
    </submittedName>
</protein>
<dbReference type="CDD" id="cd00732">
    <property type="entry name" value="CheW"/>
    <property type="match status" value="1"/>
</dbReference>
<keyword evidence="3" id="KW-1185">Reference proteome</keyword>
<evidence type="ECO:0000313" key="2">
    <source>
        <dbReference type="EMBL" id="UUX50527.1"/>
    </source>
</evidence>
<sequence>MTDLPATQSTGQSLVALGELKQFVSIMIDKQLFGIPVLQVHDVLGPQRITRIPLSPKEVAGSLNLRGRIVTAIDIRSRLNLPPREDDEEGMSVVVEDQGELYSLMVDSVGEVLSLDEAMFEQHPSTLSENIREVSTGIYRLDDSLLVVFDVPSVLRFQGEEAA</sequence>
<dbReference type="SMART" id="SM00260">
    <property type="entry name" value="CheW"/>
    <property type="match status" value="1"/>
</dbReference>
<dbReference type="KEGG" id="naci:NUH88_02280"/>
<dbReference type="InterPro" id="IPR039315">
    <property type="entry name" value="CheW"/>
</dbReference>
<proteinExistence type="predicted"/>
<reference evidence="2" key="1">
    <citation type="submission" date="2022-08" db="EMBL/GenBank/DDBJ databases">
        <title>Nisaea acidiphila sp. nov., isolated from a marine algal debris and emended description of the genus Nisaea Urios et al. 2008.</title>
        <authorList>
            <person name="Kwon K."/>
        </authorList>
    </citation>
    <scope>NUCLEOTIDE SEQUENCE</scope>
    <source>
        <strain evidence="2">MEBiC11861</strain>
    </source>
</reference>
<dbReference type="PANTHER" id="PTHR22617">
    <property type="entry name" value="CHEMOTAXIS SENSOR HISTIDINE KINASE-RELATED"/>
    <property type="match status" value="1"/>
</dbReference>